<comment type="caution">
    <text evidence="2">The sequence shown here is derived from an EMBL/GenBank/DDBJ whole genome shotgun (WGS) entry which is preliminary data.</text>
</comment>
<keyword evidence="1" id="KW-0963">Cytoplasm</keyword>
<dbReference type="Gene3D" id="3.40.50.10680">
    <property type="entry name" value="CofD-like domains"/>
    <property type="match status" value="1"/>
</dbReference>
<evidence type="ECO:0000313" key="3">
    <source>
        <dbReference type="Proteomes" id="UP000230340"/>
    </source>
</evidence>
<name>A0A2H0XEC3_UNCKA</name>
<dbReference type="Proteomes" id="UP000230340">
    <property type="component" value="Unassembled WGS sequence"/>
</dbReference>
<accession>A0A2H0XEC3</accession>
<dbReference type="Pfam" id="PF01933">
    <property type="entry name" value="CofD"/>
    <property type="match status" value="1"/>
</dbReference>
<evidence type="ECO:0000313" key="2">
    <source>
        <dbReference type="EMBL" id="PIS23155.1"/>
    </source>
</evidence>
<dbReference type="EMBL" id="PEYT01000011">
    <property type="protein sequence ID" value="PIS23155.1"/>
    <property type="molecule type" value="Genomic_DNA"/>
</dbReference>
<dbReference type="PANTHER" id="PTHR30135:SF3">
    <property type="entry name" value="GLUCONEOGENESIS FACTOR-RELATED"/>
    <property type="match status" value="1"/>
</dbReference>
<proteinExistence type="predicted"/>
<organism evidence="2 3">
    <name type="scientific">candidate division WWE3 bacterium CG08_land_8_20_14_0_20_40_13</name>
    <dbReference type="NCBI Taxonomy" id="1975084"/>
    <lineage>
        <taxon>Bacteria</taxon>
        <taxon>Katanobacteria</taxon>
    </lineage>
</organism>
<dbReference type="GO" id="GO:0043743">
    <property type="term" value="F:LPPG:FO 2-phospho-L-lactate transferase activity"/>
    <property type="evidence" value="ECO:0007669"/>
    <property type="project" value="InterPro"/>
</dbReference>
<dbReference type="InterPro" id="IPR002882">
    <property type="entry name" value="CofD"/>
</dbReference>
<reference evidence="3" key="1">
    <citation type="submission" date="2017-09" db="EMBL/GenBank/DDBJ databases">
        <title>Depth-based differentiation of microbial function through sediment-hosted aquifers and enrichment of novel symbionts in the deep terrestrial subsurface.</title>
        <authorList>
            <person name="Probst A.J."/>
            <person name="Ladd B."/>
            <person name="Jarett J.K."/>
            <person name="Geller-Mcgrath D.E."/>
            <person name="Sieber C.M.K."/>
            <person name="Emerson J.B."/>
            <person name="Anantharaman K."/>
            <person name="Thomas B.C."/>
            <person name="Malmstrom R."/>
            <person name="Stieglmeier M."/>
            <person name="Klingl A."/>
            <person name="Woyke T."/>
            <person name="Ryan C.M."/>
            <person name="Banfield J.F."/>
        </authorList>
    </citation>
    <scope>NUCLEOTIDE SEQUENCE [LARGE SCALE GENOMIC DNA]</scope>
</reference>
<dbReference type="CDD" id="cd07187">
    <property type="entry name" value="YvcK_like"/>
    <property type="match status" value="1"/>
</dbReference>
<protein>
    <recommendedName>
        <fullName evidence="4">Gluconeogenesis factor</fullName>
    </recommendedName>
</protein>
<dbReference type="PANTHER" id="PTHR30135">
    <property type="entry name" value="UNCHARACTERIZED PROTEIN YVCK-RELATED"/>
    <property type="match status" value="1"/>
</dbReference>
<dbReference type="NCBIfam" id="TIGR01826">
    <property type="entry name" value="CofD_related"/>
    <property type="match status" value="1"/>
</dbReference>
<evidence type="ECO:0000256" key="1">
    <source>
        <dbReference type="ARBA" id="ARBA00022490"/>
    </source>
</evidence>
<evidence type="ECO:0008006" key="4">
    <source>
        <dbReference type="Google" id="ProtNLM"/>
    </source>
</evidence>
<gene>
    <name evidence="2" type="ORF">COT49_01700</name>
</gene>
<dbReference type="AlphaFoldDB" id="A0A2H0XEC3"/>
<sequence length="326" mass="36055">MKPKVVVIGGGTGTYNVPSGLKNYDIDISAVVSMADSGGTAKIERDEFGMLPNSDIWKALLALSKMDNSETIRQLFSYRFYKGVGISGITFGNFFLAALTDILGNQVDAVNYAAKILNCQGRVLPVSMGQTHLLATYEDGTKVLGEHYIDEPLKDGKKRIIKLELIPEVQVFPSARKAIKEADMVIIGPGDLFTSIIANLIAGGVKEAIVQSQAVKVYVTNLISKYGETYKYTAREHVNEIEDYVGRKFLDFVLVNKAPLSSEVLKEYKKENGFPVKDDLKDCHYKVVRGDFLAEGRILREKGDTLKRSLVRHDPEKLAQTLVSLL</sequence>
<dbReference type="InterPro" id="IPR038136">
    <property type="entry name" value="CofD-like_dom_sf"/>
</dbReference>
<dbReference type="InterPro" id="IPR010119">
    <property type="entry name" value="Gluconeogen_factor"/>
</dbReference>
<dbReference type="SUPFAM" id="SSF142338">
    <property type="entry name" value="CofD-like"/>
    <property type="match status" value="1"/>
</dbReference>